<protein>
    <recommendedName>
        <fullName evidence="4">Ion transport domain-containing protein</fullName>
    </recommendedName>
</protein>
<evidence type="ECO:0000256" key="1">
    <source>
        <dbReference type="SAM" id="Phobius"/>
    </source>
</evidence>
<feature type="transmembrane region" description="Helical" evidence="1">
    <location>
        <begin position="164"/>
        <end position="182"/>
    </location>
</feature>
<feature type="transmembrane region" description="Helical" evidence="1">
    <location>
        <begin position="20"/>
        <end position="48"/>
    </location>
</feature>
<keyword evidence="3" id="KW-1185">Reference proteome</keyword>
<sequence>MVKDFRFSNGFGSIETTDSGLTVLISFSAFFLWIDMIVYLCLIPSIYIKFLYENDIAYYIYYVMIIIKPVLPFILFYVIVIFAFAHIMFILLYNPNPENIKIKDSTFSGTATNPVNGQELNITMKADFNYTDSNDNPFSYFPTAILATYYRLNGDFVQRDTFDFWAIEVFSFIASIFLATILQNMLISSMGGVQEKAAAKSRQVLLRFRANQIANYEALNQDHFLSIKPDPIYIYYIGRSENFEKWYDDRKNDGPIFSNFEKKHTLAKFVLENKDYDKFSLWKYDVDSEIEVEKFKTMKKSLNDNDNIENLIKYFDQKNDKKYNDIDIKKEIEEFKTKKKSLNDNIDNLIKYFEDQKIKKNGMSISI</sequence>
<keyword evidence="1" id="KW-1133">Transmembrane helix</keyword>
<dbReference type="VEuPathDB" id="FungiDB:RhiirFUN_013133"/>
<evidence type="ECO:0000313" key="2">
    <source>
        <dbReference type="EMBL" id="PKY60130.1"/>
    </source>
</evidence>
<reference evidence="2 3" key="1">
    <citation type="submission" date="2015-10" db="EMBL/GenBank/DDBJ databases">
        <title>Genome analyses suggest a sexual origin of heterokaryosis in a supposedly ancient asexual fungus.</title>
        <authorList>
            <person name="Ropars J."/>
            <person name="Sedzielewska K."/>
            <person name="Noel J."/>
            <person name="Charron P."/>
            <person name="Farinelli L."/>
            <person name="Marton T."/>
            <person name="Kruger M."/>
            <person name="Pelin A."/>
            <person name="Brachmann A."/>
            <person name="Corradi N."/>
        </authorList>
    </citation>
    <scope>NUCLEOTIDE SEQUENCE [LARGE SCALE GENOMIC DNA]</scope>
    <source>
        <strain evidence="2 3">A4</strain>
    </source>
</reference>
<keyword evidence="1" id="KW-0812">Transmembrane</keyword>
<dbReference type="VEuPathDB" id="FungiDB:FUN_016379"/>
<name>A0A2I1HML5_9GLOM</name>
<gene>
    <name evidence="2" type="ORF">RhiirA4_517403</name>
</gene>
<feature type="transmembrane region" description="Helical" evidence="1">
    <location>
        <begin position="60"/>
        <end position="93"/>
    </location>
</feature>
<proteinExistence type="predicted"/>
<dbReference type="EMBL" id="LLXI01003989">
    <property type="protein sequence ID" value="PKY60130.1"/>
    <property type="molecule type" value="Genomic_DNA"/>
</dbReference>
<keyword evidence="1" id="KW-0472">Membrane</keyword>
<comment type="caution">
    <text evidence="2">The sequence shown here is derived from an EMBL/GenBank/DDBJ whole genome shotgun (WGS) entry which is preliminary data.</text>
</comment>
<organism evidence="2 3">
    <name type="scientific">Rhizophagus irregularis</name>
    <dbReference type="NCBI Taxonomy" id="588596"/>
    <lineage>
        <taxon>Eukaryota</taxon>
        <taxon>Fungi</taxon>
        <taxon>Fungi incertae sedis</taxon>
        <taxon>Mucoromycota</taxon>
        <taxon>Glomeromycotina</taxon>
        <taxon>Glomeromycetes</taxon>
        <taxon>Glomerales</taxon>
        <taxon>Glomeraceae</taxon>
        <taxon>Rhizophagus</taxon>
    </lineage>
</organism>
<dbReference type="AlphaFoldDB" id="A0A2I1HML5"/>
<dbReference type="VEuPathDB" id="FungiDB:RhiirA1_443284"/>
<evidence type="ECO:0008006" key="4">
    <source>
        <dbReference type="Google" id="ProtNLM"/>
    </source>
</evidence>
<accession>A0A2I1HML5</accession>
<dbReference type="Proteomes" id="UP000234323">
    <property type="component" value="Unassembled WGS sequence"/>
</dbReference>
<evidence type="ECO:0000313" key="3">
    <source>
        <dbReference type="Proteomes" id="UP000234323"/>
    </source>
</evidence>